<feature type="domain" description="Antitoxin SocA-like Panacea" evidence="2">
    <location>
        <begin position="60"/>
        <end position="182"/>
    </location>
</feature>
<comment type="caution">
    <text evidence="3">The sequence shown here is derived from an EMBL/GenBank/DDBJ whole genome shotgun (WGS) entry which is preliminary data.</text>
</comment>
<evidence type="ECO:0000313" key="4">
    <source>
        <dbReference type="Proteomes" id="UP001168338"/>
    </source>
</evidence>
<dbReference type="InterPro" id="IPR025272">
    <property type="entry name" value="SocA_Panacea"/>
</dbReference>
<proteinExistence type="predicted"/>
<dbReference type="EMBL" id="VCYH01000002">
    <property type="protein sequence ID" value="MDN7024024.1"/>
    <property type="molecule type" value="Genomic_DNA"/>
</dbReference>
<keyword evidence="4" id="KW-1185">Reference proteome</keyword>
<dbReference type="Pfam" id="PF13274">
    <property type="entry name" value="SocA_Panacea"/>
    <property type="match status" value="1"/>
</dbReference>
<protein>
    <submittedName>
        <fullName evidence="3">DUF4065 domain-containing protein</fullName>
    </submittedName>
</protein>
<name>A0ABT8M7W7_9EURY</name>
<evidence type="ECO:0000259" key="2">
    <source>
        <dbReference type="Pfam" id="PF13274"/>
    </source>
</evidence>
<dbReference type="Proteomes" id="UP001168338">
    <property type="component" value="Unassembled WGS sequence"/>
</dbReference>
<accession>A0ABT8M7W7</accession>
<evidence type="ECO:0000313" key="3">
    <source>
        <dbReference type="EMBL" id="MDN7024024.1"/>
    </source>
</evidence>
<gene>
    <name evidence="3" type="ORF">FGU65_03810</name>
</gene>
<organism evidence="3 4">
    <name type="scientific">Methanoculleus frigidifontis</name>
    <dbReference type="NCBI Taxonomy" id="2584085"/>
    <lineage>
        <taxon>Archaea</taxon>
        <taxon>Methanobacteriati</taxon>
        <taxon>Methanobacteriota</taxon>
        <taxon>Stenosarchaea group</taxon>
        <taxon>Methanomicrobia</taxon>
        <taxon>Methanomicrobiales</taxon>
        <taxon>Methanomicrobiaceae</taxon>
        <taxon>Methanoculleus</taxon>
    </lineage>
</organism>
<feature type="region of interest" description="Disordered" evidence="1">
    <location>
        <begin position="114"/>
        <end position="134"/>
    </location>
</feature>
<sequence length="437" mass="49057">MRPCFEKGLSFGTGNTHTYRLVFPGERKLQGRGEGMRKQTLINALLYAVERDNRIGRTKLLKFIFLVDLIYYNQRGTTLCGTTYIRMPQGPAEAAAFQLTSVSSAYFDVMTPTKRAHPGRRTAGSRSRGKASESYGYHPRMQADLSLFTPYERLLLSTVLQWVRARRADRISDITHQFRLWKEFSDGEEIPLEHFRLRSDEIAYLERSGLHADGFERTFCTSILPLSTKVAGAVHALDTERIATGYILDDTEASRSVYSPVCTFCIHLTSGPDRTCEAFPGGIPEEIWEGRNTVRSPLNAEWIAAVEEVLDGLIAAYPLPALEVFYDAYLAWDDAYRLALRRNPSRAPTLATEGCNALCFVSHVVATGMIPIVYTEEQLQEFCDTMEQRFNVERENLGRDHQPSLPPDSDGDVSALVDMAMRISRDLACGASPAGKR</sequence>
<reference evidence="3" key="1">
    <citation type="submission" date="2019-05" db="EMBL/GenBank/DDBJ databases">
        <title>Methanoculleus sp. FWC-SCC1, a methanogenic archaeon isolated from deep marine cold seep.</title>
        <authorList>
            <person name="Chen Y.-W."/>
            <person name="Chen S.-C."/>
            <person name="Teng N.-H."/>
            <person name="Lai M.-C."/>
        </authorList>
    </citation>
    <scope>NUCLEOTIDE SEQUENCE</scope>
    <source>
        <strain evidence="3">FWC-SCC1</strain>
    </source>
</reference>
<evidence type="ECO:0000256" key="1">
    <source>
        <dbReference type="SAM" id="MobiDB-lite"/>
    </source>
</evidence>